<gene>
    <name evidence="1" type="ORF">H5985_05905</name>
</gene>
<accession>A0ABS2GV51</accession>
<dbReference type="Gene3D" id="1.10.1220.10">
    <property type="entry name" value="Met repressor-like"/>
    <property type="match status" value="1"/>
</dbReference>
<evidence type="ECO:0000313" key="2">
    <source>
        <dbReference type="Proteomes" id="UP000777002"/>
    </source>
</evidence>
<reference evidence="1 2" key="1">
    <citation type="journal article" date="2021" name="Sci. Rep.">
        <title>The distribution of antibiotic resistance genes in chicken gut microbiota commensals.</title>
        <authorList>
            <person name="Juricova H."/>
            <person name="Matiasovicova J."/>
            <person name="Kubasova T."/>
            <person name="Cejkova D."/>
            <person name="Rychlik I."/>
        </authorList>
    </citation>
    <scope>NUCLEOTIDE SEQUENCE [LARGE SCALE GENOMIC DNA]</scope>
    <source>
        <strain evidence="1 2">An562</strain>
    </source>
</reference>
<dbReference type="InterPro" id="IPR010985">
    <property type="entry name" value="Ribbon_hlx_hlx"/>
</dbReference>
<organism evidence="1 2">
    <name type="scientific">Parasutterella secunda</name>
    <dbReference type="NCBI Taxonomy" id="626947"/>
    <lineage>
        <taxon>Bacteria</taxon>
        <taxon>Pseudomonadati</taxon>
        <taxon>Pseudomonadota</taxon>
        <taxon>Betaproteobacteria</taxon>
        <taxon>Burkholderiales</taxon>
        <taxon>Sutterellaceae</taxon>
        <taxon>Parasutterella</taxon>
    </lineage>
</organism>
<sequence>MAITMLRKKPQGDRKELDEKAVDQFLDSASGVKKEAVSKKKKQITLTISESLLHSVDEAAHELGLSRAAYINAAVSTALKNGLTR</sequence>
<dbReference type="InterPro" id="IPR013321">
    <property type="entry name" value="Arc_rbn_hlx_hlx"/>
</dbReference>
<comment type="caution">
    <text evidence="1">The sequence shown here is derived from an EMBL/GenBank/DDBJ whole genome shotgun (WGS) entry which is preliminary data.</text>
</comment>
<dbReference type="SUPFAM" id="SSF47598">
    <property type="entry name" value="Ribbon-helix-helix"/>
    <property type="match status" value="1"/>
</dbReference>
<protein>
    <submittedName>
        <fullName evidence="1">CopG family transcriptional regulator</fullName>
    </submittedName>
</protein>
<proteinExistence type="predicted"/>
<dbReference type="RefSeq" id="WP_205050391.1">
    <property type="nucleotide sequence ID" value="NZ_JACJKX010000009.1"/>
</dbReference>
<dbReference type="Proteomes" id="UP000777002">
    <property type="component" value="Unassembled WGS sequence"/>
</dbReference>
<name>A0ABS2GV51_9BURK</name>
<dbReference type="EMBL" id="JACJKX010000009">
    <property type="protein sequence ID" value="MBM6928802.1"/>
    <property type="molecule type" value="Genomic_DNA"/>
</dbReference>
<evidence type="ECO:0000313" key="1">
    <source>
        <dbReference type="EMBL" id="MBM6928802.1"/>
    </source>
</evidence>
<keyword evidence="2" id="KW-1185">Reference proteome</keyword>